<reference evidence="1 2" key="1">
    <citation type="submission" date="2016-06" db="EMBL/GenBank/DDBJ databases">
        <title>The sequenced genome of the ice-adhering bacterium Marinomonas primoryensis, from Antarctica.</title>
        <authorList>
            <person name="Graham L."/>
            <person name="Vance T.D.R."/>
            <person name="Davies P.L."/>
        </authorList>
    </citation>
    <scope>NUCLEOTIDE SEQUENCE [LARGE SCALE GENOMIC DNA]</scope>
    <source>
        <strain evidence="1 2">AceL</strain>
    </source>
</reference>
<accession>A0A2Z4PNR8</accession>
<sequence>MKTRVYIDGYNLYFGCLKGTPFKWLDPVSLIETLLVRSGASESALDELAVKFFTAEISERAASDRSSLNDQRSYHLALNNHCSNRLQTIKGNYSIDKTKFPKVEHDERGKEKEPRSSERVKIWKMEEKQSDVNVALEAVYDAVTDLTLEHIVFVTNDTDIMPALRKIQHHNELKLRKPVKIGLIIPTRKSDTERKGNKSLKDCADWTIEYIHDEELQAARLPCRVFGPRKTALKPISWFKHSEKVQEVLNLLSQKGVEGSVPKAWKWLERPLHRADGLEDIEGIPAELMDDDTALEIIHQHAKAYADYKKRS</sequence>
<gene>
    <name evidence="1" type="ORF">A8139_03400</name>
</gene>
<organism evidence="1 2">
    <name type="scientific">Marinomonas primoryensis</name>
    <dbReference type="NCBI Taxonomy" id="178399"/>
    <lineage>
        <taxon>Bacteria</taxon>
        <taxon>Pseudomonadati</taxon>
        <taxon>Pseudomonadota</taxon>
        <taxon>Gammaproteobacteria</taxon>
        <taxon>Oceanospirillales</taxon>
        <taxon>Oceanospirillaceae</taxon>
        <taxon>Marinomonas</taxon>
    </lineage>
</organism>
<dbReference type="AlphaFoldDB" id="A0A2Z4PNR8"/>
<dbReference type="RefSeq" id="WP_112135685.1">
    <property type="nucleotide sequence ID" value="NZ_CP016181.1"/>
</dbReference>
<protein>
    <recommendedName>
        <fullName evidence="3">NYN domain-containing protein</fullName>
    </recommendedName>
</protein>
<dbReference type="CDD" id="cd18722">
    <property type="entry name" value="PIN_NicB-like"/>
    <property type="match status" value="1"/>
</dbReference>
<name>A0A2Z4PNR8_9GAMM</name>
<proteinExistence type="predicted"/>
<dbReference type="Gene3D" id="3.40.50.1010">
    <property type="entry name" value="5'-nuclease"/>
    <property type="match status" value="1"/>
</dbReference>
<dbReference type="EMBL" id="CP016181">
    <property type="protein sequence ID" value="AWX99151.1"/>
    <property type="molecule type" value="Genomic_DNA"/>
</dbReference>
<evidence type="ECO:0000313" key="1">
    <source>
        <dbReference type="EMBL" id="AWX99151.1"/>
    </source>
</evidence>
<dbReference type="Proteomes" id="UP000249898">
    <property type="component" value="Chromosome"/>
</dbReference>
<evidence type="ECO:0000313" key="2">
    <source>
        <dbReference type="Proteomes" id="UP000249898"/>
    </source>
</evidence>
<dbReference type="OrthoDB" id="9809421at2"/>
<evidence type="ECO:0008006" key="3">
    <source>
        <dbReference type="Google" id="ProtNLM"/>
    </source>
</evidence>